<accession>A0ABY9E8B5</accession>
<organism evidence="5 6">
    <name type="scientific">Microbulbifer spongiae</name>
    <dbReference type="NCBI Taxonomy" id="2944933"/>
    <lineage>
        <taxon>Bacteria</taxon>
        <taxon>Pseudomonadati</taxon>
        <taxon>Pseudomonadota</taxon>
        <taxon>Gammaproteobacteria</taxon>
        <taxon>Cellvibrionales</taxon>
        <taxon>Microbulbiferaceae</taxon>
        <taxon>Microbulbifer</taxon>
    </lineage>
</organism>
<keyword evidence="6" id="KW-1185">Reference proteome</keyword>
<dbReference type="EMBL" id="CP098023">
    <property type="protein sequence ID" value="WKD49238.1"/>
    <property type="molecule type" value="Genomic_DNA"/>
</dbReference>
<feature type="domain" description="CusB-like beta-barrel" evidence="4">
    <location>
        <begin position="217"/>
        <end position="285"/>
    </location>
</feature>
<evidence type="ECO:0000259" key="3">
    <source>
        <dbReference type="Pfam" id="PF25917"/>
    </source>
</evidence>
<evidence type="ECO:0000313" key="5">
    <source>
        <dbReference type="EMBL" id="WKD49238.1"/>
    </source>
</evidence>
<dbReference type="InterPro" id="IPR006143">
    <property type="entry name" value="RND_pump_MFP"/>
</dbReference>
<gene>
    <name evidence="5" type="ORF">M8T91_15240</name>
</gene>
<dbReference type="RefSeq" id="WP_301415028.1">
    <property type="nucleotide sequence ID" value="NZ_CP098023.1"/>
</dbReference>
<feature type="region of interest" description="Disordered" evidence="2">
    <location>
        <begin position="367"/>
        <end position="400"/>
    </location>
</feature>
<name>A0ABY9E8B5_9GAMM</name>
<proteinExistence type="inferred from homology"/>
<evidence type="ECO:0000313" key="6">
    <source>
        <dbReference type="Proteomes" id="UP001321520"/>
    </source>
</evidence>
<protein>
    <submittedName>
        <fullName evidence="5">Efflux RND transporter periplasmic adaptor subunit</fullName>
    </submittedName>
</protein>
<dbReference type="NCBIfam" id="TIGR01730">
    <property type="entry name" value="RND_mfp"/>
    <property type="match status" value="1"/>
</dbReference>
<evidence type="ECO:0000256" key="2">
    <source>
        <dbReference type="SAM" id="MobiDB-lite"/>
    </source>
</evidence>
<dbReference type="PANTHER" id="PTHR30469">
    <property type="entry name" value="MULTIDRUG RESISTANCE PROTEIN MDTA"/>
    <property type="match status" value="1"/>
</dbReference>
<dbReference type="InterPro" id="IPR058792">
    <property type="entry name" value="Beta-barrel_RND_2"/>
</dbReference>
<sequence>MISSLASIWSNHNHRVAALVTLLAAAWLLSGVLLPDNQGTGGEAGEATMTRPGASQRVQARQIRARSFITQVLVNGYTEANRSVRLRAELDGVITRLPVAEGSIVQRGEVICEIGAEDRQEQLALAEAAQRKAELDYAGALNLKKQGLLAEAAMAQQQVALALAKRDYVRAKVSVDDLKIRAPFDGVVNSRAVELGDFIRRGETCATVLDLDPILVVGEVAENQVGNLIPGGSASAQLQGGIPVQGTLRYISQQAQEITRAYRVEVAVHNPGNKLRGGLSGRLALPTGEIMAHRINASLLTLDDRGELGVRILDADDRVEFVKVTLVGDEDGSVWVGGLPHQATLITVGQEYVSTGDLVQVEMIAPEQDVDSASRPDDIPLGPVLMPTAEQHPAERGNQR</sequence>
<evidence type="ECO:0000256" key="1">
    <source>
        <dbReference type="ARBA" id="ARBA00009477"/>
    </source>
</evidence>
<dbReference type="Proteomes" id="UP001321520">
    <property type="component" value="Chromosome"/>
</dbReference>
<dbReference type="Gene3D" id="2.40.30.170">
    <property type="match status" value="1"/>
</dbReference>
<dbReference type="Gene3D" id="1.10.287.470">
    <property type="entry name" value="Helix hairpin bin"/>
    <property type="match status" value="1"/>
</dbReference>
<dbReference type="SUPFAM" id="SSF111369">
    <property type="entry name" value="HlyD-like secretion proteins"/>
    <property type="match status" value="1"/>
</dbReference>
<feature type="domain" description="Multidrug resistance protein MdtA-like barrel-sandwich hybrid" evidence="3">
    <location>
        <begin position="82"/>
        <end position="209"/>
    </location>
</feature>
<dbReference type="Pfam" id="PF25917">
    <property type="entry name" value="BSH_RND"/>
    <property type="match status" value="1"/>
</dbReference>
<reference evidence="5 6" key="1">
    <citation type="submission" date="2022-05" db="EMBL/GenBank/DDBJ databases">
        <title>Microbulbifer sp. nov., isolated from sponge.</title>
        <authorList>
            <person name="Gao L."/>
        </authorList>
    </citation>
    <scope>NUCLEOTIDE SEQUENCE [LARGE SCALE GENOMIC DNA]</scope>
    <source>
        <strain evidence="5 6">MI-G</strain>
    </source>
</reference>
<dbReference type="InterPro" id="IPR058625">
    <property type="entry name" value="MdtA-like_BSH"/>
</dbReference>
<evidence type="ECO:0000259" key="4">
    <source>
        <dbReference type="Pfam" id="PF25954"/>
    </source>
</evidence>
<dbReference type="PANTHER" id="PTHR30469:SF29">
    <property type="entry name" value="BLR2860 PROTEIN"/>
    <property type="match status" value="1"/>
</dbReference>
<dbReference type="Pfam" id="PF25954">
    <property type="entry name" value="Beta-barrel_RND_2"/>
    <property type="match status" value="1"/>
</dbReference>
<comment type="similarity">
    <text evidence="1">Belongs to the membrane fusion protein (MFP) (TC 8.A.1) family.</text>
</comment>
<dbReference type="Gene3D" id="2.40.50.100">
    <property type="match status" value="1"/>
</dbReference>